<dbReference type="PANTHER" id="PTHR14155">
    <property type="entry name" value="RING FINGER DOMAIN-CONTAINING"/>
    <property type="match status" value="1"/>
</dbReference>
<feature type="region of interest" description="Disordered" evidence="8">
    <location>
        <begin position="63"/>
        <end position="90"/>
    </location>
</feature>
<keyword evidence="5" id="KW-0862">Zinc</keyword>
<dbReference type="CDD" id="cd16461">
    <property type="entry name" value="RING-H2_EL5-like"/>
    <property type="match status" value="1"/>
</dbReference>
<evidence type="ECO:0000313" key="12">
    <source>
        <dbReference type="Proteomes" id="UP000604825"/>
    </source>
</evidence>
<keyword evidence="9" id="KW-1133">Transmembrane helix</keyword>
<evidence type="ECO:0000256" key="7">
    <source>
        <dbReference type="PROSITE-ProRule" id="PRU00175"/>
    </source>
</evidence>
<evidence type="ECO:0000256" key="5">
    <source>
        <dbReference type="ARBA" id="ARBA00022833"/>
    </source>
</evidence>
<evidence type="ECO:0000259" key="10">
    <source>
        <dbReference type="PROSITE" id="PS50089"/>
    </source>
</evidence>
<reference evidence="11" key="1">
    <citation type="submission" date="2020-10" db="EMBL/GenBank/DDBJ databases">
        <authorList>
            <person name="Han B."/>
            <person name="Lu T."/>
            <person name="Zhao Q."/>
            <person name="Huang X."/>
            <person name="Zhao Y."/>
        </authorList>
    </citation>
    <scope>NUCLEOTIDE SEQUENCE</scope>
</reference>
<dbReference type="PANTHER" id="PTHR14155:SF627">
    <property type="entry name" value="OS06G0192800 PROTEIN"/>
    <property type="match status" value="1"/>
</dbReference>
<name>A0A811QIR1_9POAL</name>
<evidence type="ECO:0000256" key="1">
    <source>
        <dbReference type="ARBA" id="ARBA00000900"/>
    </source>
</evidence>
<evidence type="ECO:0000256" key="3">
    <source>
        <dbReference type="ARBA" id="ARBA00022723"/>
    </source>
</evidence>
<dbReference type="OrthoDB" id="8062037at2759"/>
<evidence type="ECO:0000256" key="2">
    <source>
        <dbReference type="ARBA" id="ARBA00012483"/>
    </source>
</evidence>
<dbReference type="Pfam" id="PF13639">
    <property type="entry name" value="zf-RING_2"/>
    <property type="match status" value="1"/>
</dbReference>
<evidence type="ECO:0000256" key="8">
    <source>
        <dbReference type="SAM" id="MobiDB-lite"/>
    </source>
</evidence>
<comment type="similarity">
    <text evidence="6">Belongs to the RING-type zinc finger family. ATL subfamily.</text>
</comment>
<proteinExistence type="inferred from homology"/>
<evidence type="ECO:0000256" key="4">
    <source>
        <dbReference type="ARBA" id="ARBA00022771"/>
    </source>
</evidence>
<dbReference type="AlphaFoldDB" id="A0A811QIR1"/>
<dbReference type="GO" id="GO:0061630">
    <property type="term" value="F:ubiquitin protein ligase activity"/>
    <property type="evidence" value="ECO:0007669"/>
    <property type="project" value="UniProtKB-EC"/>
</dbReference>
<dbReference type="EC" id="2.3.2.27" evidence="2"/>
<keyword evidence="9" id="KW-0812">Transmembrane</keyword>
<comment type="caution">
    <text evidence="11">The sequence shown here is derived from an EMBL/GenBank/DDBJ whole genome shotgun (WGS) entry which is preliminary data.</text>
</comment>
<gene>
    <name evidence="11" type="ORF">NCGR_LOCUS44196</name>
</gene>
<evidence type="ECO:0000313" key="11">
    <source>
        <dbReference type="EMBL" id="CAD6260772.1"/>
    </source>
</evidence>
<feature type="transmembrane region" description="Helical" evidence="9">
    <location>
        <begin position="30"/>
        <end position="52"/>
    </location>
</feature>
<dbReference type="InterPro" id="IPR013083">
    <property type="entry name" value="Znf_RING/FYVE/PHD"/>
</dbReference>
<sequence length="290" mass="30093">MSALPENVLAGGSGPPVAWWSAASPVGGDVVLTGVVLLFVALAFAFVLYHYFTVTVLSRRGGTRRDGAGVGAPSSAQQRGTLGRRGHATGGLDPSVLRALPVTVYKAKDRAGGEALECAVCLAELTDGEAARFLPRCDHGFHAECIDLWLRGHSTCPLCRVDVGLLPAPPSSSALPPALPEPANYPTNLPTNVLFWGSQDAVTVARASGTRTTTVHGGPSAAPGGASPPLVIIHVRETAPAVAPPPPLREGDAAKAQGLARLSSLRRLWSRGRHDVAAIGHTTLPWQQTT</sequence>
<evidence type="ECO:0000256" key="6">
    <source>
        <dbReference type="ARBA" id="ARBA00024209"/>
    </source>
</evidence>
<evidence type="ECO:0000256" key="9">
    <source>
        <dbReference type="SAM" id="Phobius"/>
    </source>
</evidence>
<keyword evidence="9" id="KW-0472">Membrane</keyword>
<dbReference type="GO" id="GO:0008270">
    <property type="term" value="F:zinc ion binding"/>
    <property type="evidence" value="ECO:0007669"/>
    <property type="project" value="UniProtKB-KW"/>
</dbReference>
<dbReference type="Gene3D" id="3.30.40.10">
    <property type="entry name" value="Zinc/RING finger domain, C3HC4 (zinc finger)"/>
    <property type="match status" value="1"/>
</dbReference>
<dbReference type="SUPFAM" id="SSF57850">
    <property type="entry name" value="RING/U-box"/>
    <property type="match status" value="1"/>
</dbReference>
<dbReference type="Proteomes" id="UP000604825">
    <property type="component" value="Unassembled WGS sequence"/>
</dbReference>
<dbReference type="InterPro" id="IPR053238">
    <property type="entry name" value="RING-H2_zinc_finger"/>
</dbReference>
<accession>A0A811QIR1</accession>
<comment type="catalytic activity">
    <reaction evidence="1">
        <text>S-ubiquitinyl-[E2 ubiquitin-conjugating enzyme]-L-cysteine + [acceptor protein]-L-lysine = [E2 ubiquitin-conjugating enzyme]-L-cysteine + N(6)-ubiquitinyl-[acceptor protein]-L-lysine.</text>
        <dbReference type="EC" id="2.3.2.27"/>
    </reaction>
</comment>
<dbReference type="InterPro" id="IPR001841">
    <property type="entry name" value="Znf_RING"/>
</dbReference>
<protein>
    <recommendedName>
        <fullName evidence="2">RING-type E3 ubiquitin transferase</fullName>
        <ecNumber evidence="2">2.3.2.27</ecNumber>
    </recommendedName>
</protein>
<keyword evidence="3" id="KW-0479">Metal-binding</keyword>
<dbReference type="FunFam" id="3.30.40.10:FF:000457">
    <property type="entry name" value="RING-H2 finger protein ATL3"/>
    <property type="match status" value="1"/>
</dbReference>
<organism evidence="11 12">
    <name type="scientific">Miscanthus lutarioriparius</name>
    <dbReference type="NCBI Taxonomy" id="422564"/>
    <lineage>
        <taxon>Eukaryota</taxon>
        <taxon>Viridiplantae</taxon>
        <taxon>Streptophyta</taxon>
        <taxon>Embryophyta</taxon>
        <taxon>Tracheophyta</taxon>
        <taxon>Spermatophyta</taxon>
        <taxon>Magnoliopsida</taxon>
        <taxon>Liliopsida</taxon>
        <taxon>Poales</taxon>
        <taxon>Poaceae</taxon>
        <taxon>PACMAD clade</taxon>
        <taxon>Panicoideae</taxon>
        <taxon>Andropogonodae</taxon>
        <taxon>Andropogoneae</taxon>
        <taxon>Saccharinae</taxon>
        <taxon>Miscanthus</taxon>
    </lineage>
</organism>
<keyword evidence="12" id="KW-1185">Reference proteome</keyword>
<dbReference type="PROSITE" id="PS50089">
    <property type="entry name" value="ZF_RING_2"/>
    <property type="match status" value="1"/>
</dbReference>
<feature type="domain" description="RING-type" evidence="10">
    <location>
        <begin position="118"/>
        <end position="160"/>
    </location>
</feature>
<keyword evidence="4 7" id="KW-0863">Zinc-finger</keyword>
<dbReference type="SMART" id="SM00184">
    <property type="entry name" value="RING"/>
    <property type="match status" value="1"/>
</dbReference>
<dbReference type="EMBL" id="CAJGYO010000011">
    <property type="protein sequence ID" value="CAD6260772.1"/>
    <property type="molecule type" value="Genomic_DNA"/>
</dbReference>